<dbReference type="InterPro" id="IPR003156">
    <property type="entry name" value="DHHA1_dom"/>
</dbReference>
<keyword evidence="9" id="KW-0460">Magnesium</keyword>
<evidence type="ECO:0000256" key="2">
    <source>
        <dbReference type="ARBA" id="ARBA00007265"/>
    </source>
</evidence>
<evidence type="ECO:0000259" key="13">
    <source>
        <dbReference type="PROSITE" id="PS51371"/>
    </source>
</evidence>
<dbReference type="Pfam" id="PF01743">
    <property type="entry name" value="PolyA_pol"/>
    <property type="match status" value="1"/>
</dbReference>
<proteinExistence type="inferred from homology"/>
<dbReference type="SUPFAM" id="SSF81301">
    <property type="entry name" value="Nucleotidyltransferase"/>
    <property type="match status" value="1"/>
</dbReference>
<dbReference type="GO" id="GO:0000049">
    <property type="term" value="F:tRNA binding"/>
    <property type="evidence" value="ECO:0007669"/>
    <property type="project" value="UniProtKB-KW"/>
</dbReference>
<feature type="domain" description="CBS" evidence="13">
    <location>
        <begin position="377"/>
        <end position="434"/>
    </location>
</feature>
<dbReference type="eggNOG" id="COG0617">
    <property type="taxonomic scope" value="Bacteria"/>
</dbReference>
<organism evidence="14 15">
    <name type="scientific">Desulfomonile tiedjei (strain ATCC 49306 / DSM 6799 / DCB-1)</name>
    <dbReference type="NCBI Taxonomy" id="706587"/>
    <lineage>
        <taxon>Bacteria</taxon>
        <taxon>Pseudomonadati</taxon>
        <taxon>Thermodesulfobacteriota</taxon>
        <taxon>Desulfomonilia</taxon>
        <taxon>Desulfomonilales</taxon>
        <taxon>Desulfomonilaceae</taxon>
        <taxon>Desulfomonile</taxon>
    </lineage>
</organism>
<gene>
    <name evidence="14" type="ordered locus">Desti_2354</name>
</gene>
<keyword evidence="6" id="KW-0548">Nucleotidyltransferase</keyword>
<dbReference type="Gene3D" id="1.10.3090.10">
    <property type="entry name" value="cca-adding enzyme, domain 2"/>
    <property type="match status" value="1"/>
</dbReference>
<dbReference type="OrthoDB" id="9805698at2"/>
<dbReference type="PROSITE" id="PS51371">
    <property type="entry name" value="CBS"/>
    <property type="match status" value="2"/>
</dbReference>
<dbReference type="Pfam" id="PF01368">
    <property type="entry name" value="DHH"/>
    <property type="match status" value="1"/>
</dbReference>
<dbReference type="KEGG" id="dti:Desti_2354"/>
<keyword evidence="8" id="KW-0547">Nucleotide-binding</keyword>
<dbReference type="InterPro" id="IPR001667">
    <property type="entry name" value="DDH_dom"/>
</dbReference>
<dbReference type="Proteomes" id="UP000006055">
    <property type="component" value="Chromosome"/>
</dbReference>
<comment type="similarity">
    <text evidence="2 12">Belongs to the tRNA nucleotidyltransferase/poly(A) polymerase family.</text>
</comment>
<feature type="domain" description="CBS" evidence="13">
    <location>
        <begin position="315"/>
        <end position="371"/>
    </location>
</feature>
<dbReference type="Gene3D" id="3.30.460.10">
    <property type="entry name" value="Beta Polymerase, domain 2"/>
    <property type="match status" value="1"/>
</dbReference>
<dbReference type="InterPro" id="IPR002646">
    <property type="entry name" value="PolA_pol_head_dom"/>
</dbReference>
<dbReference type="SUPFAM" id="SSF54631">
    <property type="entry name" value="CBS-domain pair"/>
    <property type="match status" value="1"/>
</dbReference>
<dbReference type="GO" id="GO:0016779">
    <property type="term" value="F:nucleotidyltransferase activity"/>
    <property type="evidence" value="ECO:0007669"/>
    <property type="project" value="UniProtKB-KW"/>
</dbReference>
<dbReference type="PANTHER" id="PTHR47788">
    <property type="entry name" value="POLYA POLYMERASE"/>
    <property type="match status" value="1"/>
</dbReference>
<dbReference type="InterPro" id="IPR052390">
    <property type="entry name" value="tRNA_nt/polyA_polymerase"/>
</dbReference>
<evidence type="ECO:0000256" key="6">
    <source>
        <dbReference type="ARBA" id="ARBA00022695"/>
    </source>
</evidence>
<dbReference type="GO" id="GO:0000166">
    <property type="term" value="F:nucleotide binding"/>
    <property type="evidence" value="ECO:0007669"/>
    <property type="project" value="UniProtKB-KW"/>
</dbReference>
<reference evidence="15" key="1">
    <citation type="submission" date="2012-06" db="EMBL/GenBank/DDBJ databases">
        <title>Complete sequence of chromosome of Desulfomonile tiedjei DSM 6799.</title>
        <authorList>
            <person name="Lucas S."/>
            <person name="Copeland A."/>
            <person name="Lapidus A."/>
            <person name="Glavina del Rio T."/>
            <person name="Dalin E."/>
            <person name="Tice H."/>
            <person name="Bruce D."/>
            <person name="Goodwin L."/>
            <person name="Pitluck S."/>
            <person name="Peters L."/>
            <person name="Ovchinnikova G."/>
            <person name="Zeytun A."/>
            <person name="Lu M."/>
            <person name="Kyrpides N."/>
            <person name="Mavromatis K."/>
            <person name="Ivanova N."/>
            <person name="Brettin T."/>
            <person name="Detter J.C."/>
            <person name="Han C."/>
            <person name="Larimer F."/>
            <person name="Land M."/>
            <person name="Hauser L."/>
            <person name="Markowitz V."/>
            <person name="Cheng J.-F."/>
            <person name="Hugenholtz P."/>
            <person name="Woyke T."/>
            <person name="Wu D."/>
            <person name="Spring S."/>
            <person name="Schroeder M."/>
            <person name="Brambilla E."/>
            <person name="Klenk H.-P."/>
            <person name="Eisen J.A."/>
        </authorList>
    </citation>
    <scope>NUCLEOTIDE SEQUENCE [LARGE SCALE GENOMIC DNA]</scope>
    <source>
        <strain evidence="15">ATCC 49306 / DSM 6799 / DCB-1</strain>
    </source>
</reference>
<keyword evidence="5" id="KW-0819">tRNA processing</keyword>
<dbReference type="InterPro" id="IPR038763">
    <property type="entry name" value="DHH_sf"/>
</dbReference>
<dbReference type="EMBL" id="CP003360">
    <property type="protein sequence ID" value="AFM25040.1"/>
    <property type="molecule type" value="Genomic_DNA"/>
</dbReference>
<dbReference type="GO" id="GO:0008033">
    <property type="term" value="P:tRNA processing"/>
    <property type="evidence" value="ECO:0007669"/>
    <property type="project" value="UniProtKB-KW"/>
</dbReference>
<evidence type="ECO:0000256" key="9">
    <source>
        <dbReference type="ARBA" id="ARBA00022842"/>
    </source>
</evidence>
<sequence length="888" mass="100078">MDVITTHVNADFDAFASMVAAKKLYPDAAVAFPGSQEKNLRDFFMESTLYILSIERAKDIDLENVHRLILVDTRQKSRIGRFSTLGNRDNVEIHIYDHHPDSEDDMHGHKETIREVGATVTILIEEIRKRRIEINAEEATVLALGIYEDTGSFTFSSTTKEDFEAAAWLLQKGANLNIVSNMMTSDLSRDQIEVLHQLIEESEIVNLGGIDVLVTTAGAEGYVGDLAILVHKYKDMENLDAIFAAVRMEDRVHLIARSSLEEVNVGEIVAEFGGGGHPTAASASIRNMTLFQVKDKLIAILKEKVRPKQKAREIMSRPAIVIEADKTILQASEYLNRYQISSLPVVQNGSVLGILHRNSVEKAVHHGLSAEPVNVYMNPGVLSVTPDDSIENVLQLTVEGRFRLVPVIEEGKIVGVISRSDLLEHMKLPRRSDSASPDEYPQTRLRGKSVRKLLEERLPKKVVDILRKAGQVGSARGEEVYLVGGAVRDLLLRNHNLDIDLVIEGQGIPFARELAAQFPGCRIRGHEKFGTAVILFEDNFKIDVATARHEYYARPGALPTVETSSIKRDLFRRDFTMNTLAISLNTRTIGHLIDFFGGSRDIKERIIRVLHNLAFVEDPTRILRAVRFSSRFGFAIGKHTLNLMKAAIRMKLFDKVEGKRLLNELIHMLEEKNPLSPLTLMDGYGIPQALHPALNFTPKTMELVESTIGVLSWWKYLFMKDQIDSWSVYFLALTDNLSDGDFKSVVERFSIVGDLGRHMASERILVRQALALFARGIIEKPSEIYSVLRNLSLETLLFMMAKTMREETRMAISEYIINYRYVKPLLTGKDLIRMGYEPGPIFAPILRTLKQASLDREVLTRSEAEDLVRRIFPIKKKEADRDTISLDS</sequence>
<keyword evidence="15" id="KW-1185">Reference proteome</keyword>
<evidence type="ECO:0000313" key="14">
    <source>
        <dbReference type="EMBL" id="AFM25040.1"/>
    </source>
</evidence>
<dbReference type="RefSeq" id="WP_014810183.1">
    <property type="nucleotide sequence ID" value="NC_018025.1"/>
</dbReference>
<evidence type="ECO:0000256" key="7">
    <source>
        <dbReference type="ARBA" id="ARBA00022723"/>
    </source>
</evidence>
<keyword evidence="3" id="KW-0820">tRNA-binding</keyword>
<dbReference type="SUPFAM" id="SSF81891">
    <property type="entry name" value="Poly A polymerase C-terminal region-like"/>
    <property type="match status" value="1"/>
</dbReference>
<dbReference type="eggNOG" id="COG0517">
    <property type="taxonomic scope" value="Bacteria"/>
</dbReference>
<dbReference type="AlphaFoldDB" id="I4C649"/>
<evidence type="ECO:0000256" key="8">
    <source>
        <dbReference type="ARBA" id="ARBA00022741"/>
    </source>
</evidence>
<dbReference type="GO" id="GO:0046872">
    <property type="term" value="F:metal ion binding"/>
    <property type="evidence" value="ECO:0007669"/>
    <property type="project" value="UniProtKB-KW"/>
</dbReference>
<evidence type="ECO:0000313" key="15">
    <source>
        <dbReference type="Proteomes" id="UP000006055"/>
    </source>
</evidence>
<name>I4C649_DESTA</name>
<dbReference type="Gene3D" id="3.10.310.30">
    <property type="match status" value="1"/>
</dbReference>
<dbReference type="SMART" id="SM00116">
    <property type="entry name" value="CBS"/>
    <property type="match status" value="2"/>
</dbReference>
<keyword evidence="10 12" id="KW-0694">RNA-binding</keyword>
<evidence type="ECO:0000256" key="3">
    <source>
        <dbReference type="ARBA" id="ARBA00022555"/>
    </source>
</evidence>
<dbReference type="Gene3D" id="3.10.580.10">
    <property type="entry name" value="CBS-domain"/>
    <property type="match status" value="1"/>
</dbReference>
<dbReference type="STRING" id="706587.Desti_2354"/>
<dbReference type="Pfam" id="PF00571">
    <property type="entry name" value="CBS"/>
    <property type="match status" value="2"/>
</dbReference>
<evidence type="ECO:0000256" key="1">
    <source>
        <dbReference type="ARBA" id="ARBA00001946"/>
    </source>
</evidence>
<keyword evidence="7" id="KW-0479">Metal-binding</keyword>
<accession>I4C649</accession>
<dbReference type="PANTHER" id="PTHR47788:SF1">
    <property type="entry name" value="A-ADDING TRNA NUCLEOTIDYLTRANSFERASE"/>
    <property type="match status" value="1"/>
</dbReference>
<dbReference type="eggNOG" id="COG0618">
    <property type="taxonomic scope" value="Bacteria"/>
</dbReference>
<dbReference type="InterPro" id="IPR046342">
    <property type="entry name" value="CBS_dom_sf"/>
</dbReference>
<dbReference type="Pfam" id="PF02272">
    <property type="entry name" value="DHHA1"/>
    <property type="match status" value="1"/>
</dbReference>
<dbReference type="InterPro" id="IPR000644">
    <property type="entry name" value="CBS_dom"/>
</dbReference>
<evidence type="ECO:0000256" key="10">
    <source>
        <dbReference type="ARBA" id="ARBA00022884"/>
    </source>
</evidence>
<dbReference type="PATRIC" id="fig|706587.4.peg.2701"/>
<protein>
    <submittedName>
        <fullName evidence="14">tRNA nucleotidyltransferase/poly(A) polymerase</fullName>
    </submittedName>
</protein>
<keyword evidence="11" id="KW-0129">CBS domain</keyword>
<keyword evidence="4 12" id="KW-0808">Transferase</keyword>
<evidence type="ECO:0000256" key="4">
    <source>
        <dbReference type="ARBA" id="ARBA00022679"/>
    </source>
</evidence>
<dbReference type="Gene3D" id="3.90.1640.10">
    <property type="entry name" value="inorganic pyrophosphatase (n-terminal core)"/>
    <property type="match status" value="1"/>
</dbReference>
<dbReference type="HOGENOM" id="CLU_015961_5_0_7"/>
<evidence type="ECO:0000256" key="12">
    <source>
        <dbReference type="RuleBase" id="RU003953"/>
    </source>
</evidence>
<evidence type="ECO:0000256" key="5">
    <source>
        <dbReference type="ARBA" id="ARBA00022694"/>
    </source>
</evidence>
<comment type="cofactor">
    <cofactor evidence="1">
        <name>Mg(2+)</name>
        <dbReference type="ChEBI" id="CHEBI:18420"/>
    </cofactor>
</comment>
<dbReference type="CDD" id="cd05398">
    <property type="entry name" value="NT_ClassII-CCAase"/>
    <property type="match status" value="1"/>
</dbReference>
<dbReference type="InterPro" id="IPR043519">
    <property type="entry name" value="NT_sf"/>
</dbReference>
<dbReference type="SUPFAM" id="SSF64182">
    <property type="entry name" value="DHH phosphoesterases"/>
    <property type="match status" value="1"/>
</dbReference>
<evidence type="ECO:0000256" key="11">
    <source>
        <dbReference type="PROSITE-ProRule" id="PRU00703"/>
    </source>
</evidence>